<evidence type="ECO:0000256" key="10">
    <source>
        <dbReference type="ARBA" id="ARBA00023303"/>
    </source>
</evidence>
<name>A0ABM0TXD8_CAMSA</name>
<dbReference type="Gene3D" id="3.40.50.2300">
    <property type="match status" value="2"/>
</dbReference>
<proteinExistence type="predicted"/>
<evidence type="ECO:0000256" key="4">
    <source>
        <dbReference type="ARBA" id="ARBA00022989"/>
    </source>
</evidence>
<keyword evidence="8" id="KW-0325">Glycoprotein</keyword>
<feature type="transmembrane region" description="Helical" evidence="11">
    <location>
        <begin position="408"/>
        <end position="426"/>
    </location>
</feature>
<dbReference type="InterPro" id="IPR015683">
    <property type="entry name" value="Ionotropic_Glu_rcpt"/>
</dbReference>
<dbReference type="Gene3D" id="3.40.190.10">
    <property type="entry name" value="Periplasmic binding protein-like II"/>
    <property type="match status" value="2"/>
</dbReference>
<dbReference type="SUPFAM" id="SSF53822">
    <property type="entry name" value="Periplasmic binding protein-like I"/>
    <property type="match status" value="1"/>
</dbReference>
<keyword evidence="5" id="KW-0406">Ion transport</keyword>
<evidence type="ECO:0000256" key="9">
    <source>
        <dbReference type="ARBA" id="ARBA00023286"/>
    </source>
</evidence>
<dbReference type="RefSeq" id="XP_010432827.2">
    <property type="nucleotide sequence ID" value="XM_010434525.2"/>
</dbReference>
<dbReference type="SUPFAM" id="SSF53850">
    <property type="entry name" value="Periplasmic binding protein-like II"/>
    <property type="match status" value="1"/>
</dbReference>
<keyword evidence="3 11" id="KW-0812">Transmembrane</keyword>
<keyword evidence="13" id="KW-1185">Reference proteome</keyword>
<evidence type="ECO:0000256" key="3">
    <source>
        <dbReference type="ARBA" id="ARBA00022692"/>
    </source>
</evidence>
<dbReference type="Pfam" id="PF00060">
    <property type="entry name" value="Lig_chan"/>
    <property type="match status" value="1"/>
</dbReference>
<feature type="transmembrane region" description="Helical" evidence="11">
    <location>
        <begin position="596"/>
        <end position="619"/>
    </location>
</feature>
<reference evidence="14" key="2">
    <citation type="submission" date="2025-08" db="UniProtKB">
        <authorList>
            <consortium name="RefSeq"/>
        </authorList>
    </citation>
    <scope>IDENTIFICATION</scope>
    <source>
        <tissue evidence="14">Leaf</tissue>
    </source>
</reference>
<dbReference type="InterPro" id="IPR019594">
    <property type="entry name" value="Glu/Gly-bd"/>
</dbReference>
<evidence type="ECO:0000313" key="14">
    <source>
        <dbReference type="RefSeq" id="XP_010432827.2"/>
    </source>
</evidence>
<dbReference type="CDD" id="cd13686">
    <property type="entry name" value="GluR_Plant"/>
    <property type="match status" value="1"/>
</dbReference>
<evidence type="ECO:0000259" key="12">
    <source>
        <dbReference type="SMART" id="SM00079"/>
    </source>
</evidence>
<evidence type="ECO:0000256" key="5">
    <source>
        <dbReference type="ARBA" id="ARBA00023065"/>
    </source>
</evidence>
<sequence>MPGLTDALQAINIRIPYRTVIYPNATDDEISADLLKLMTKPTRVFVVHMNRFLASRFFFRSRLAKALPVSELNIYGLRAYDATTALAMAVEDAGTTNLTFSKMDGRNISDLEALSVSEYGPKLIHSLSRIQFKGLAGDYHFTDGELHVSVFEIVNVIDGGGMVVGFWTQEQGLVRDLNPSSGTTRTFSSWKNHLNPIVWPGITLAVPRGWEIPTNGKKLQIGVPVGTFPQFVKVTKDPTTRETIVTGFCIDFFEAVIQAMPYDVSHRFIPFGDDDGKTNGNFNDLLYQVYLGVYDAVLGDTTILANRSSYVDFTLPYTTSGVGMVVPLKDEVERSSLIFFKPLTWGLWGMTLGSFFVVGLVVWFLEHRVNTDFSTGPAQYQISTMFWFAFSIMVFAPRERVISSTARVVVITWYFIVLVLTQSYTASLSSLLTSQQLNPTETSIKNLLAKGGPVGYQRDSFVLGKLRESGFPESRLVPFTSPEKCEELLNNGPSKGGVSAVFMEVPYVRVFLGQYCKKYKMVEVPFDVDGFGFVFPIGSPLVADVSRAILKVAESNKATQLENAWFKNIDKTCPDPVTNPDPNPTVSFRQLSLDSFWILFVSAAIVCISALLISVICFLHQNRVILNDRVICRRERMNNLWEKFKERQENPAPRN</sequence>
<keyword evidence="6 11" id="KW-0472">Membrane</keyword>
<dbReference type="Gene3D" id="1.10.287.70">
    <property type="match status" value="1"/>
</dbReference>
<feature type="transmembrane region" description="Helical" evidence="11">
    <location>
        <begin position="343"/>
        <end position="365"/>
    </location>
</feature>
<evidence type="ECO:0000256" key="8">
    <source>
        <dbReference type="ARBA" id="ARBA00023180"/>
    </source>
</evidence>
<dbReference type="GeneID" id="104717021"/>
<dbReference type="SMART" id="SM00079">
    <property type="entry name" value="PBPe"/>
    <property type="match status" value="1"/>
</dbReference>
<dbReference type="Pfam" id="PF10613">
    <property type="entry name" value="Lig_chan-Glu_bd"/>
    <property type="match status" value="1"/>
</dbReference>
<keyword evidence="7" id="KW-0675">Receptor</keyword>
<dbReference type="PANTHER" id="PTHR18966">
    <property type="entry name" value="IONOTROPIC GLUTAMATE RECEPTOR"/>
    <property type="match status" value="1"/>
</dbReference>
<comment type="subcellular location">
    <subcellularLocation>
        <location evidence="1">Membrane</location>
        <topology evidence="1">Multi-pass membrane protein</topology>
    </subcellularLocation>
</comment>
<organism evidence="13 14">
    <name type="scientific">Camelina sativa</name>
    <name type="common">False flax</name>
    <name type="synonym">Myagrum sativum</name>
    <dbReference type="NCBI Taxonomy" id="90675"/>
    <lineage>
        <taxon>Eukaryota</taxon>
        <taxon>Viridiplantae</taxon>
        <taxon>Streptophyta</taxon>
        <taxon>Embryophyta</taxon>
        <taxon>Tracheophyta</taxon>
        <taxon>Spermatophyta</taxon>
        <taxon>Magnoliopsida</taxon>
        <taxon>eudicotyledons</taxon>
        <taxon>Gunneridae</taxon>
        <taxon>Pentapetalae</taxon>
        <taxon>rosids</taxon>
        <taxon>malvids</taxon>
        <taxon>Brassicales</taxon>
        <taxon>Brassicaceae</taxon>
        <taxon>Camelineae</taxon>
        <taxon>Camelina</taxon>
    </lineage>
</organism>
<evidence type="ECO:0000256" key="7">
    <source>
        <dbReference type="ARBA" id="ARBA00023170"/>
    </source>
</evidence>
<keyword evidence="4 11" id="KW-1133">Transmembrane helix</keyword>
<evidence type="ECO:0000256" key="2">
    <source>
        <dbReference type="ARBA" id="ARBA00022448"/>
    </source>
</evidence>
<keyword evidence="10" id="KW-0407">Ion channel</keyword>
<evidence type="ECO:0000313" key="13">
    <source>
        <dbReference type="Proteomes" id="UP000694864"/>
    </source>
</evidence>
<dbReference type="InterPro" id="IPR001828">
    <property type="entry name" value="ANF_lig-bd_rcpt"/>
</dbReference>
<evidence type="ECO:0000256" key="11">
    <source>
        <dbReference type="SAM" id="Phobius"/>
    </source>
</evidence>
<evidence type="ECO:0000256" key="6">
    <source>
        <dbReference type="ARBA" id="ARBA00023136"/>
    </source>
</evidence>
<gene>
    <name evidence="14" type="primary">LOC104717021</name>
</gene>
<keyword evidence="9" id="KW-1071">Ligand-gated ion channel</keyword>
<keyword evidence="2" id="KW-0813">Transport</keyword>
<dbReference type="InterPro" id="IPR001320">
    <property type="entry name" value="Iontro_rcpt_C"/>
</dbReference>
<feature type="domain" description="Ionotropic glutamate receptor C-terminal" evidence="12">
    <location>
        <begin position="220"/>
        <end position="568"/>
    </location>
</feature>
<dbReference type="Proteomes" id="UP000694864">
    <property type="component" value="Chromosome 10"/>
</dbReference>
<dbReference type="InterPro" id="IPR028082">
    <property type="entry name" value="Peripla_BP_I"/>
</dbReference>
<reference evidence="13" key="1">
    <citation type="journal article" date="2014" name="Nat. Commun.">
        <title>The emerging biofuel crop Camelina sativa retains a highly undifferentiated hexaploid genome structure.</title>
        <authorList>
            <person name="Kagale S."/>
            <person name="Koh C."/>
            <person name="Nixon J."/>
            <person name="Bollina V."/>
            <person name="Clarke W.E."/>
            <person name="Tuteja R."/>
            <person name="Spillane C."/>
            <person name="Robinson S.J."/>
            <person name="Links M.G."/>
            <person name="Clarke C."/>
            <person name="Higgins E.E."/>
            <person name="Huebert T."/>
            <person name="Sharpe A.G."/>
            <person name="Parkin I.A."/>
        </authorList>
    </citation>
    <scope>NUCLEOTIDE SEQUENCE [LARGE SCALE GENOMIC DNA]</scope>
    <source>
        <strain evidence="13">cv. DH55</strain>
    </source>
</reference>
<accession>A0ABM0TXD8</accession>
<dbReference type="Pfam" id="PF01094">
    <property type="entry name" value="ANF_receptor"/>
    <property type="match status" value="2"/>
</dbReference>
<protein>
    <submittedName>
        <fullName evidence="14">Glutamate receptor 2.4-like</fullName>
    </submittedName>
</protein>
<evidence type="ECO:0000256" key="1">
    <source>
        <dbReference type="ARBA" id="ARBA00004141"/>
    </source>
</evidence>